<dbReference type="HOGENOM" id="CLU_2212427_0_0_1"/>
<evidence type="ECO:0000259" key="1">
    <source>
        <dbReference type="Pfam" id="PF07679"/>
    </source>
</evidence>
<dbReference type="Gene3D" id="2.60.40.10">
    <property type="entry name" value="Immunoglobulins"/>
    <property type="match status" value="1"/>
</dbReference>
<organism evidence="2">
    <name type="scientific">Capitella teleta</name>
    <name type="common">Polychaete worm</name>
    <dbReference type="NCBI Taxonomy" id="283909"/>
    <lineage>
        <taxon>Eukaryota</taxon>
        <taxon>Metazoa</taxon>
        <taxon>Spiralia</taxon>
        <taxon>Lophotrochozoa</taxon>
        <taxon>Annelida</taxon>
        <taxon>Polychaeta</taxon>
        <taxon>Sedentaria</taxon>
        <taxon>Scolecida</taxon>
        <taxon>Capitellidae</taxon>
        <taxon>Capitella</taxon>
    </lineage>
</organism>
<protein>
    <recommendedName>
        <fullName evidence="1">Immunoglobulin I-set domain-containing protein</fullName>
    </recommendedName>
</protein>
<reference evidence="2 4" key="2">
    <citation type="journal article" date="2013" name="Nature">
        <title>Insights into bilaterian evolution from three spiralian genomes.</title>
        <authorList>
            <person name="Simakov O."/>
            <person name="Marletaz F."/>
            <person name="Cho S.J."/>
            <person name="Edsinger-Gonzales E."/>
            <person name="Havlak P."/>
            <person name="Hellsten U."/>
            <person name="Kuo D.H."/>
            <person name="Larsson T."/>
            <person name="Lv J."/>
            <person name="Arendt D."/>
            <person name="Savage R."/>
            <person name="Osoegawa K."/>
            <person name="de Jong P."/>
            <person name="Grimwood J."/>
            <person name="Chapman J.A."/>
            <person name="Shapiro H."/>
            <person name="Aerts A."/>
            <person name="Otillar R.P."/>
            <person name="Terry A.Y."/>
            <person name="Boore J.L."/>
            <person name="Grigoriev I.V."/>
            <person name="Lindberg D.R."/>
            <person name="Seaver E.C."/>
            <person name="Weisblat D.A."/>
            <person name="Putnam N.H."/>
            <person name="Rokhsar D.S."/>
        </authorList>
    </citation>
    <scope>NUCLEOTIDE SEQUENCE</scope>
    <source>
        <strain evidence="2 4">I ESC-2004</strain>
    </source>
</reference>
<gene>
    <name evidence="2" type="ORF">CAPTEDRAFT_214187</name>
</gene>
<accession>R7TR22</accession>
<dbReference type="EMBL" id="AMQN01011565">
    <property type="status" value="NOT_ANNOTATED_CDS"/>
    <property type="molecule type" value="Genomic_DNA"/>
</dbReference>
<evidence type="ECO:0000313" key="3">
    <source>
        <dbReference type="EnsemblMetazoa" id="CapteP214187"/>
    </source>
</evidence>
<dbReference type="InterPro" id="IPR013783">
    <property type="entry name" value="Ig-like_fold"/>
</dbReference>
<evidence type="ECO:0000313" key="4">
    <source>
        <dbReference type="Proteomes" id="UP000014760"/>
    </source>
</evidence>
<dbReference type="SUPFAM" id="SSF48726">
    <property type="entry name" value="Immunoglobulin"/>
    <property type="match status" value="1"/>
</dbReference>
<keyword evidence="4" id="KW-1185">Reference proteome</keyword>
<reference evidence="4" key="1">
    <citation type="submission" date="2012-12" db="EMBL/GenBank/DDBJ databases">
        <authorList>
            <person name="Hellsten U."/>
            <person name="Grimwood J."/>
            <person name="Chapman J.A."/>
            <person name="Shapiro H."/>
            <person name="Aerts A."/>
            <person name="Otillar R.P."/>
            <person name="Terry A.Y."/>
            <person name="Boore J.L."/>
            <person name="Simakov O."/>
            <person name="Marletaz F."/>
            <person name="Cho S.-J."/>
            <person name="Edsinger-Gonzales E."/>
            <person name="Havlak P."/>
            <person name="Kuo D.-H."/>
            <person name="Larsson T."/>
            <person name="Lv J."/>
            <person name="Arendt D."/>
            <person name="Savage R."/>
            <person name="Osoegawa K."/>
            <person name="de Jong P."/>
            <person name="Lindberg D.R."/>
            <person name="Seaver E.C."/>
            <person name="Weisblat D.A."/>
            <person name="Putnam N.H."/>
            <person name="Grigoriev I.V."/>
            <person name="Rokhsar D.S."/>
        </authorList>
    </citation>
    <scope>NUCLEOTIDE SEQUENCE</scope>
    <source>
        <strain evidence="4">I ESC-2004</strain>
    </source>
</reference>
<dbReference type="EMBL" id="KB308943">
    <property type="protein sequence ID" value="ELT96027.1"/>
    <property type="molecule type" value="Genomic_DNA"/>
</dbReference>
<name>R7TR22_CAPTE</name>
<dbReference type="Pfam" id="PF07679">
    <property type="entry name" value="I-set"/>
    <property type="match status" value="1"/>
</dbReference>
<dbReference type="Proteomes" id="UP000014760">
    <property type="component" value="Unassembled WGS sequence"/>
</dbReference>
<sequence length="107" mass="11817">MVTPGIPAFCKPHLHADDQLPCGFDDGWYHTNIAMSALLILCVSRLKERQAILSEDPHYAVTADDEDSRFSLCITDTLADDAGWYMCLAHNEAGTAYSEAQLLVESK</sequence>
<dbReference type="EnsemblMetazoa" id="CapteT214187">
    <property type="protein sequence ID" value="CapteP214187"/>
    <property type="gene ID" value="CapteG214187"/>
</dbReference>
<dbReference type="AlphaFoldDB" id="R7TR22"/>
<evidence type="ECO:0000313" key="2">
    <source>
        <dbReference type="EMBL" id="ELT96027.1"/>
    </source>
</evidence>
<feature type="domain" description="Immunoglobulin I-set" evidence="1">
    <location>
        <begin position="51"/>
        <end position="104"/>
    </location>
</feature>
<reference evidence="3" key="3">
    <citation type="submission" date="2015-06" db="UniProtKB">
        <authorList>
            <consortium name="EnsemblMetazoa"/>
        </authorList>
    </citation>
    <scope>IDENTIFICATION</scope>
</reference>
<dbReference type="InterPro" id="IPR036179">
    <property type="entry name" value="Ig-like_dom_sf"/>
</dbReference>
<dbReference type="InterPro" id="IPR013098">
    <property type="entry name" value="Ig_I-set"/>
</dbReference>
<proteinExistence type="predicted"/>